<evidence type="ECO:0000256" key="2">
    <source>
        <dbReference type="SAM" id="MobiDB-lite"/>
    </source>
</evidence>
<feature type="region of interest" description="Disordered" evidence="2">
    <location>
        <begin position="28"/>
        <end position="63"/>
    </location>
</feature>
<keyword evidence="1" id="KW-0175">Coiled coil</keyword>
<organism evidence="4 5">
    <name type="scientific">Reticulomyxa filosa</name>
    <dbReference type="NCBI Taxonomy" id="46433"/>
    <lineage>
        <taxon>Eukaryota</taxon>
        <taxon>Sar</taxon>
        <taxon>Rhizaria</taxon>
        <taxon>Retaria</taxon>
        <taxon>Foraminifera</taxon>
        <taxon>Monothalamids</taxon>
        <taxon>Reticulomyxidae</taxon>
        <taxon>Reticulomyxa</taxon>
    </lineage>
</organism>
<protein>
    <submittedName>
        <fullName evidence="4">Uncharacterized protein</fullName>
    </submittedName>
</protein>
<dbReference type="AlphaFoldDB" id="X6NX54"/>
<feature type="transmembrane region" description="Helical" evidence="3">
    <location>
        <begin position="278"/>
        <end position="299"/>
    </location>
</feature>
<accession>X6NX54</accession>
<keyword evidence="3" id="KW-1133">Transmembrane helix</keyword>
<name>X6NX54_RETFI</name>
<feature type="region of interest" description="Disordered" evidence="2">
    <location>
        <begin position="1"/>
        <end position="20"/>
    </location>
</feature>
<keyword evidence="3" id="KW-0472">Membrane</keyword>
<keyword evidence="3" id="KW-0812">Transmembrane</keyword>
<evidence type="ECO:0000256" key="3">
    <source>
        <dbReference type="SAM" id="Phobius"/>
    </source>
</evidence>
<reference evidence="4 5" key="1">
    <citation type="journal article" date="2013" name="Curr. Biol.">
        <title>The Genome of the Foraminiferan Reticulomyxa filosa.</title>
        <authorList>
            <person name="Glockner G."/>
            <person name="Hulsmann N."/>
            <person name="Schleicher M."/>
            <person name="Noegel A.A."/>
            <person name="Eichinger L."/>
            <person name="Gallinger C."/>
            <person name="Pawlowski J."/>
            <person name="Sierra R."/>
            <person name="Euteneuer U."/>
            <person name="Pillet L."/>
            <person name="Moustafa A."/>
            <person name="Platzer M."/>
            <person name="Groth M."/>
            <person name="Szafranski K."/>
            <person name="Schliwa M."/>
        </authorList>
    </citation>
    <scope>NUCLEOTIDE SEQUENCE [LARGE SCALE GENOMIC DNA]</scope>
</reference>
<gene>
    <name evidence="4" type="ORF">RFI_06727</name>
</gene>
<evidence type="ECO:0000313" key="5">
    <source>
        <dbReference type="Proteomes" id="UP000023152"/>
    </source>
</evidence>
<keyword evidence="5" id="KW-1185">Reference proteome</keyword>
<dbReference type="EMBL" id="ASPP01005505">
    <property type="protein sequence ID" value="ETO30389.1"/>
    <property type="molecule type" value="Genomic_DNA"/>
</dbReference>
<comment type="caution">
    <text evidence="4">The sequence shown here is derived from an EMBL/GenBank/DDBJ whole genome shotgun (WGS) entry which is preliminary data.</text>
</comment>
<dbReference type="Proteomes" id="UP000023152">
    <property type="component" value="Unassembled WGS sequence"/>
</dbReference>
<proteinExistence type="predicted"/>
<feature type="coiled-coil region" evidence="1">
    <location>
        <begin position="534"/>
        <end position="561"/>
    </location>
</feature>
<evidence type="ECO:0000256" key="1">
    <source>
        <dbReference type="SAM" id="Coils"/>
    </source>
</evidence>
<sequence>MTLRQDKNEVSNDESTVSLNEKVDINSINEHHTGSSSGSCSNNSPTDQENAEAMADTPSLRKEVSQTATLVIEMNEHENKDYQVDSNKENLSDSANVSNWASIDNPNVVENARVDAPLANVAILPNNESSDRKKRCYANQLKPMEMDIDIDRADKVVPPLSPLSLSNELNMSQLSPKQYLWTMLQDDATHLSPSNKTALSAMKNCTSNCLSLSEDMNNHDNCVCTRQLAPTVNIFPGQIIGASHVPKPKQKTKQSSVKKENEILHNEAMLKNDINKMILGSVYLFFFSFHFLLFPTLFFSKEFSIYDKFCLGLYLIAIETNSPDESGHLQKFVEVTVETQYYIDALELFGTHNIVCDECVHLFYAAFFVERLYKKVGRKKKKIAQKYYWNSALEKAYQYCSKALHYLRTVHQILHSKHAFPKTHSLSNRFDAGVMWDKCVDLYILTGCVFRANSQYKEAKQMFLSALALSEIYEKDKPADNILVLFLQKKKKERINKTLIQKNFVYVRYVQASVEHLAYLTASDHNTPECIKWCEKLIQLIEEAIKTSNDKEKQIKLLNAKSFYGCVLLQSQDRELKIKGETICTEVVGTVYGKDPDLMWRFCTYFGTHYAMQQKLRFLMTKTKITTRKYQLYKVKGGRVGHQRRQLLFDYLDIYSEKLTEWIANPKKALTPEQKWNVIKPLKLMELCIEHIKLYKDKEIKKNLSIALTRYRYAFIFYECGQYAKAAEVAQAFIDPQTPLHEQCTPAIGLFKYIQSLIKSITNVFVAQNKQNELPQPFEPFVEKHMKDAKLPNQFIVQSLPCLSKQNKFNRTAYVNQKTH</sequence>
<feature type="compositionally biased region" description="Basic and acidic residues" evidence="2">
    <location>
        <begin position="1"/>
        <end position="10"/>
    </location>
</feature>
<evidence type="ECO:0000313" key="4">
    <source>
        <dbReference type="EMBL" id="ETO30389.1"/>
    </source>
</evidence>
<feature type="compositionally biased region" description="Low complexity" evidence="2">
    <location>
        <begin position="34"/>
        <end position="44"/>
    </location>
</feature>